<feature type="region of interest" description="Disordered" evidence="2">
    <location>
        <begin position="495"/>
        <end position="560"/>
    </location>
</feature>
<dbReference type="InterPro" id="IPR032861">
    <property type="entry name" value="TAXi_N"/>
</dbReference>
<reference evidence="5 6" key="1">
    <citation type="submission" date="2017-08" db="EMBL/GenBank/DDBJ databases">
        <title>Acidophilic green algal genome provides insights into adaptation to an acidic environment.</title>
        <authorList>
            <person name="Hirooka S."/>
            <person name="Hirose Y."/>
            <person name="Kanesaki Y."/>
            <person name="Higuchi S."/>
            <person name="Fujiwara T."/>
            <person name="Onuma R."/>
            <person name="Era A."/>
            <person name="Ohbayashi R."/>
            <person name="Uzuka A."/>
            <person name="Nozaki H."/>
            <person name="Yoshikawa H."/>
            <person name="Miyagishima S.Y."/>
        </authorList>
    </citation>
    <scope>NUCLEOTIDE SEQUENCE [LARGE SCALE GENOMIC DNA]</scope>
    <source>
        <strain evidence="5 6">NIES-2499</strain>
    </source>
</reference>
<keyword evidence="6" id="KW-1185">Reference proteome</keyword>
<comment type="caution">
    <text evidence="5">The sequence shown here is derived from an EMBL/GenBank/DDBJ whole genome shotgun (WGS) entry which is preliminary data.</text>
</comment>
<keyword evidence="3" id="KW-1133">Transmembrane helix</keyword>
<dbReference type="STRING" id="1157962.A0A250XCQ8"/>
<sequence>MFSKVSKYSWNILLYVTISSILTCLSYHPEVLTHLGGGMFAGSLTRIPHVNHHQSRGFRHLIATTFIPQRTVNQGLGQYTVQFLLNGVTVNSVIDTGSGVGQLACTGATINPAYSSTLSVYNPTSSAFTLVSNTSAACTEVCAQTQQCIAKPAQSGACEYYYAYADQSFLYGRVYTANMTFPSSDSNVSAPNIIFGCSYNTSTSPYMYDNTNSLFGMDWEPLSMWNQLINESIVTDTLYLCLGDGGDLVNSSISSQAGVIIFGNTTSVSLSGTSAGGNTVTATMLDSVNLKDSNGNQILQPPSMWLTLNSLSLVSSSGSSTSLSMSTSNYYILDTGTSLMLLVNDAFNSLNATFCSSLAALSNSTISITCSWSSVFTVNISGVSAILTKNQLNSFLPNMSFVFSNASGAVNIRPSAYMVLDGGYSLGSRTASNNYLIYNVNIGSAGAATNQGLLGNAWMNHMLIKQTQSTRQLSITLVDSCNDITYGTAPALLSPTTSPSSTLSPTASTSPTSSPSPSSSPSPTSSPTAASSPSPTMSPSATLSPSPMTTSTSPGMTTSPPAEIVEQVTYTFVMDFTILSSNQSALASFNFSITFSIASAANIPLSYVTIVSISPGSVVVVTAITFPPSAGVSSSQASQIATSLASSPSSTFSSSFQSTYGISSISATAQTASSSGSSGLGTGAIVGIAVGAGGGAALIGAFSYMFFFRKAAVAPMDPNLKPIRALPA</sequence>
<dbReference type="Pfam" id="PF14543">
    <property type="entry name" value="TAXi_N"/>
    <property type="match status" value="1"/>
</dbReference>
<evidence type="ECO:0000313" key="5">
    <source>
        <dbReference type="EMBL" id="GAX80875.1"/>
    </source>
</evidence>
<organism evidence="5 6">
    <name type="scientific">Chlamydomonas eustigma</name>
    <dbReference type="NCBI Taxonomy" id="1157962"/>
    <lineage>
        <taxon>Eukaryota</taxon>
        <taxon>Viridiplantae</taxon>
        <taxon>Chlorophyta</taxon>
        <taxon>core chlorophytes</taxon>
        <taxon>Chlorophyceae</taxon>
        <taxon>CS clade</taxon>
        <taxon>Chlamydomonadales</taxon>
        <taxon>Chlamydomonadaceae</taxon>
        <taxon>Chlamydomonas</taxon>
    </lineage>
</organism>
<dbReference type="Gene3D" id="2.40.70.10">
    <property type="entry name" value="Acid Proteases"/>
    <property type="match status" value="2"/>
</dbReference>
<dbReference type="PROSITE" id="PS51767">
    <property type="entry name" value="PEPTIDASE_A1"/>
    <property type="match status" value="1"/>
</dbReference>
<evidence type="ECO:0000256" key="1">
    <source>
        <dbReference type="ARBA" id="ARBA00007447"/>
    </source>
</evidence>
<evidence type="ECO:0000259" key="4">
    <source>
        <dbReference type="PROSITE" id="PS51767"/>
    </source>
</evidence>
<accession>A0A250XCQ8</accession>
<feature type="transmembrane region" description="Helical" evidence="3">
    <location>
        <begin position="12"/>
        <end position="29"/>
    </location>
</feature>
<dbReference type="InterPro" id="IPR033121">
    <property type="entry name" value="PEPTIDASE_A1"/>
</dbReference>
<dbReference type="AlphaFoldDB" id="A0A250XCQ8"/>
<evidence type="ECO:0000256" key="2">
    <source>
        <dbReference type="SAM" id="MobiDB-lite"/>
    </source>
</evidence>
<dbReference type="Proteomes" id="UP000232323">
    <property type="component" value="Unassembled WGS sequence"/>
</dbReference>
<proteinExistence type="inferred from homology"/>
<dbReference type="OrthoDB" id="650123at2759"/>
<gene>
    <name evidence="5" type="ORF">CEUSTIGMA_g8310.t1</name>
</gene>
<feature type="domain" description="Peptidase A1" evidence="4">
    <location>
        <begin position="79"/>
        <end position="448"/>
    </location>
</feature>
<keyword evidence="3" id="KW-0472">Membrane</keyword>
<evidence type="ECO:0000313" key="6">
    <source>
        <dbReference type="Proteomes" id="UP000232323"/>
    </source>
</evidence>
<feature type="transmembrane region" description="Helical" evidence="3">
    <location>
        <begin position="684"/>
        <end position="707"/>
    </location>
</feature>
<dbReference type="SUPFAM" id="SSF50630">
    <property type="entry name" value="Acid proteases"/>
    <property type="match status" value="1"/>
</dbReference>
<dbReference type="InterPro" id="IPR021109">
    <property type="entry name" value="Peptidase_aspartic_dom_sf"/>
</dbReference>
<name>A0A250XCQ8_9CHLO</name>
<dbReference type="EMBL" id="BEGY01000057">
    <property type="protein sequence ID" value="GAX80875.1"/>
    <property type="molecule type" value="Genomic_DNA"/>
</dbReference>
<keyword evidence="3" id="KW-0812">Transmembrane</keyword>
<protein>
    <recommendedName>
        <fullName evidence="4">Peptidase A1 domain-containing protein</fullName>
    </recommendedName>
</protein>
<evidence type="ECO:0000256" key="3">
    <source>
        <dbReference type="SAM" id="Phobius"/>
    </source>
</evidence>
<comment type="similarity">
    <text evidence="1">Belongs to the peptidase A1 family.</text>
</comment>